<evidence type="ECO:0000313" key="1">
    <source>
        <dbReference type="EMBL" id="AUW47713.1"/>
    </source>
</evidence>
<dbReference type="EMBL" id="CP025015">
    <property type="protein sequence ID" value="AUW47713.1"/>
    <property type="molecule type" value="Genomic_DNA"/>
</dbReference>
<keyword evidence="1" id="KW-0614">Plasmid</keyword>
<organism evidence="1 2">
    <name type="scientific">Rhizobium leguminosarum</name>
    <dbReference type="NCBI Taxonomy" id="384"/>
    <lineage>
        <taxon>Bacteria</taxon>
        <taxon>Pseudomonadati</taxon>
        <taxon>Pseudomonadota</taxon>
        <taxon>Alphaproteobacteria</taxon>
        <taxon>Hyphomicrobiales</taxon>
        <taxon>Rhizobiaceae</taxon>
        <taxon>Rhizobium/Agrobacterium group</taxon>
        <taxon>Rhizobium</taxon>
    </lineage>
</organism>
<dbReference type="AlphaFoldDB" id="A0A2K9ZHH5"/>
<name>A0A2K9ZHH5_RHILE</name>
<accession>A0A2K9ZHH5</accession>
<reference evidence="1 2" key="1">
    <citation type="submission" date="2017-11" db="EMBL/GenBank/DDBJ databases">
        <title>Complete genome of Rhizobium leguminosarum Norway, an ineffective micro-symbiont.</title>
        <authorList>
            <person name="Hoffrichter A."/>
            <person name="Liang J."/>
            <person name="Brachmann A."/>
            <person name="Marin M."/>
        </authorList>
    </citation>
    <scope>NUCLEOTIDE SEQUENCE [LARGE SCALE GENOMIC DNA]</scope>
    <source>
        <strain evidence="1 2">Norway</strain>
        <plasmid evidence="2">Plasmid prln3</plasmid>
    </source>
</reference>
<protein>
    <submittedName>
        <fullName evidence="1">Uncharacterized protein</fullName>
    </submittedName>
</protein>
<dbReference type="Proteomes" id="UP000238523">
    <property type="component" value="Plasmid pRLN3"/>
</dbReference>
<geneLocation type="plasmid" evidence="2">
    <name>prln3</name>
</geneLocation>
<evidence type="ECO:0000313" key="2">
    <source>
        <dbReference type="Proteomes" id="UP000238523"/>
    </source>
</evidence>
<proteinExistence type="predicted"/>
<sequence length="67" mass="7723">MPAKNRTRFSELVQRFRVNKRLTTGGNLHKAVRFFAFPLRELATNARLPDPGMFSCESYKSEQCSSK</sequence>
<gene>
    <name evidence="1" type="ORF">CUJ84_pRLN3000606</name>
</gene>